<keyword evidence="2" id="KW-1185">Reference proteome</keyword>
<name>A0A889IQ22_9CAUD</name>
<organism evidence="1 2">
    <name type="scientific">Burkholderia phage BCSR52</name>
    <dbReference type="NCBI Taxonomy" id="2805748"/>
    <lineage>
        <taxon>Viruses</taxon>
        <taxon>Duplodnaviria</taxon>
        <taxon>Heunggongvirae</taxon>
        <taxon>Uroviricota</taxon>
        <taxon>Caudoviricetes</taxon>
        <taxon>Lindbergviridae</taxon>
        <taxon>Irusalimvirus</taxon>
        <taxon>Irusalimvirus BCSR52</taxon>
    </lineage>
</organism>
<reference evidence="1" key="1">
    <citation type="submission" date="2021-01" db="EMBL/GenBank/DDBJ databases">
        <authorList>
            <person name="Rakov C."/>
            <person name="Alkalay-Oren S."/>
            <person name="Coppenhagen-Glazer S."/>
            <person name="Hazan R."/>
        </authorList>
    </citation>
    <scope>NUCLEOTIDE SEQUENCE</scope>
</reference>
<dbReference type="Proteomes" id="UP000622430">
    <property type="component" value="Segment"/>
</dbReference>
<proteinExistence type="predicted"/>
<accession>A0A889IQ22</accession>
<sequence length="69" mass="7619">MNQATKNAFRNLSYEAHEIGQWFTSGYPIDATEIMPAGSVFATEQFALLPGSALHIGAPDKVQQSEFMR</sequence>
<protein>
    <submittedName>
        <fullName evidence="1">Uncharacterized protein</fullName>
    </submittedName>
</protein>
<evidence type="ECO:0000313" key="1">
    <source>
        <dbReference type="EMBL" id="QRE00472.1"/>
    </source>
</evidence>
<evidence type="ECO:0000313" key="2">
    <source>
        <dbReference type="Proteomes" id="UP000622430"/>
    </source>
</evidence>
<dbReference type="EMBL" id="MW460246">
    <property type="protein sequence ID" value="QRE00472.1"/>
    <property type="molecule type" value="Genomic_DNA"/>
</dbReference>